<dbReference type="SUPFAM" id="SSF103481">
    <property type="entry name" value="Multidrug resistance efflux transporter EmrE"/>
    <property type="match status" value="2"/>
</dbReference>
<dbReference type="EMBL" id="BOMV01000018">
    <property type="protein sequence ID" value="GIE94809.1"/>
    <property type="molecule type" value="Genomic_DNA"/>
</dbReference>
<comment type="subcellular location">
    <subcellularLocation>
        <location evidence="1">Membrane</location>
        <topology evidence="1">Multi-pass membrane protein</topology>
    </subcellularLocation>
</comment>
<proteinExistence type="inferred from homology"/>
<gene>
    <name evidence="8" type="ORF">Ari01nite_22740</name>
</gene>
<dbReference type="RefSeq" id="WP_239162658.1">
    <property type="nucleotide sequence ID" value="NZ_BOMV01000018.1"/>
</dbReference>
<feature type="transmembrane region" description="Helical" evidence="6">
    <location>
        <begin position="265"/>
        <end position="281"/>
    </location>
</feature>
<sequence length="282" mass="27890">MTSIAVSLSAGVAAVMWGASDFIAGILARRLPATAVLIWSKVFGMAPAALVLVACGVPSMSGGRLALAAAAGLVGLPAMGLLYRAMRDGSLTVVAPVAAAAALVPVGWGLIQGERFGPAGAIGVAVALIGVTLASWPVGGGEHRRARPATMLCALGAALGLGVYFVLLHEASHTDPYQVAAVVRLFGGAGAMLLAGGLRPRPLPATVGPALAMCGVGALDAAGDGAFVFAAHDGPLGPAALLASMYPAVTVLLNQSVLRERMHAVHLCGVLATLLAVACLAG</sequence>
<feature type="transmembrane region" description="Helical" evidence="6">
    <location>
        <begin position="65"/>
        <end position="83"/>
    </location>
</feature>
<dbReference type="PANTHER" id="PTHR32322:SF2">
    <property type="entry name" value="EAMA DOMAIN-CONTAINING PROTEIN"/>
    <property type="match status" value="1"/>
</dbReference>
<feature type="transmembrane region" description="Helical" evidence="6">
    <location>
        <begin position="35"/>
        <end position="59"/>
    </location>
</feature>
<keyword evidence="5 6" id="KW-0472">Membrane</keyword>
<evidence type="ECO:0000259" key="7">
    <source>
        <dbReference type="Pfam" id="PF00892"/>
    </source>
</evidence>
<reference evidence="8" key="1">
    <citation type="submission" date="2021-01" db="EMBL/GenBank/DDBJ databases">
        <title>Whole genome shotgun sequence of Actinoplanes rishiriensis NBRC 108556.</title>
        <authorList>
            <person name="Komaki H."/>
            <person name="Tamura T."/>
        </authorList>
    </citation>
    <scope>NUCLEOTIDE SEQUENCE</scope>
    <source>
        <strain evidence="8">NBRC 108556</strain>
    </source>
</reference>
<feature type="transmembrane region" description="Helical" evidence="6">
    <location>
        <begin position="6"/>
        <end position="28"/>
    </location>
</feature>
<evidence type="ECO:0000313" key="8">
    <source>
        <dbReference type="EMBL" id="GIE94809.1"/>
    </source>
</evidence>
<evidence type="ECO:0000256" key="6">
    <source>
        <dbReference type="SAM" id="Phobius"/>
    </source>
</evidence>
<keyword evidence="9" id="KW-1185">Reference proteome</keyword>
<feature type="transmembrane region" description="Helical" evidence="6">
    <location>
        <begin position="148"/>
        <end position="167"/>
    </location>
</feature>
<comment type="similarity">
    <text evidence="2">Belongs to the EamA transporter family.</text>
</comment>
<organism evidence="8 9">
    <name type="scientific">Paractinoplanes rishiriensis</name>
    <dbReference type="NCBI Taxonomy" id="1050105"/>
    <lineage>
        <taxon>Bacteria</taxon>
        <taxon>Bacillati</taxon>
        <taxon>Actinomycetota</taxon>
        <taxon>Actinomycetes</taxon>
        <taxon>Micromonosporales</taxon>
        <taxon>Micromonosporaceae</taxon>
        <taxon>Paractinoplanes</taxon>
    </lineage>
</organism>
<evidence type="ECO:0000313" key="9">
    <source>
        <dbReference type="Proteomes" id="UP000636960"/>
    </source>
</evidence>
<name>A0A919MTZ6_9ACTN</name>
<evidence type="ECO:0000256" key="4">
    <source>
        <dbReference type="ARBA" id="ARBA00022989"/>
    </source>
</evidence>
<keyword evidence="3 6" id="KW-0812">Transmembrane</keyword>
<feature type="transmembrane region" description="Helical" evidence="6">
    <location>
        <begin position="236"/>
        <end position="253"/>
    </location>
</feature>
<dbReference type="PANTHER" id="PTHR32322">
    <property type="entry name" value="INNER MEMBRANE TRANSPORTER"/>
    <property type="match status" value="1"/>
</dbReference>
<dbReference type="Pfam" id="PF00892">
    <property type="entry name" value="EamA"/>
    <property type="match status" value="2"/>
</dbReference>
<evidence type="ECO:0000256" key="2">
    <source>
        <dbReference type="ARBA" id="ARBA00007362"/>
    </source>
</evidence>
<feature type="domain" description="EamA" evidence="7">
    <location>
        <begin position="11"/>
        <end position="135"/>
    </location>
</feature>
<dbReference type="InterPro" id="IPR000620">
    <property type="entry name" value="EamA_dom"/>
</dbReference>
<accession>A0A919MTZ6</accession>
<feature type="domain" description="EamA" evidence="7">
    <location>
        <begin position="151"/>
        <end position="280"/>
    </location>
</feature>
<feature type="transmembrane region" description="Helical" evidence="6">
    <location>
        <begin position="117"/>
        <end position="136"/>
    </location>
</feature>
<protein>
    <submittedName>
        <fullName evidence="8">Membrane protein</fullName>
    </submittedName>
</protein>
<comment type="caution">
    <text evidence="8">The sequence shown here is derived from an EMBL/GenBank/DDBJ whole genome shotgun (WGS) entry which is preliminary data.</text>
</comment>
<evidence type="ECO:0000256" key="3">
    <source>
        <dbReference type="ARBA" id="ARBA00022692"/>
    </source>
</evidence>
<dbReference type="GO" id="GO:0016020">
    <property type="term" value="C:membrane"/>
    <property type="evidence" value="ECO:0007669"/>
    <property type="project" value="UniProtKB-SubCell"/>
</dbReference>
<evidence type="ECO:0000256" key="5">
    <source>
        <dbReference type="ARBA" id="ARBA00023136"/>
    </source>
</evidence>
<dbReference type="Proteomes" id="UP000636960">
    <property type="component" value="Unassembled WGS sequence"/>
</dbReference>
<dbReference type="AlphaFoldDB" id="A0A919MTZ6"/>
<evidence type="ECO:0000256" key="1">
    <source>
        <dbReference type="ARBA" id="ARBA00004141"/>
    </source>
</evidence>
<feature type="transmembrane region" description="Helical" evidence="6">
    <location>
        <begin position="90"/>
        <end position="111"/>
    </location>
</feature>
<keyword evidence="4 6" id="KW-1133">Transmembrane helix</keyword>
<dbReference type="InterPro" id="IPR037185">
    <property type="entry name" value="EmrE-like"/>
</dbReference>
<dbReference type="InterPro" id="IPR050638">
    <property type="entry name" value="AA-Vitamin_Transporters"/>
</dbReference>